<sequence>MGRGAFIESMMQLAYPRRPPGTAALELSLDAAIGVNQSIRSTSRPLKNTSKKLSKRDTVHSLRRGSRSCAPRFNVTTSVMAGIRHTHLLLGLCALAALGGLLVTRLGYINVDVNFSRFRDIVQDRDQDSDAFSDVVLVKPTPRPYAQPGTRLKPRLPPLPPSDYKIAFPPRDGLDFSKWQSHHVARAVSQASHITATESDALTLRIRNEQNLAVASTPKEERAERIRRITALQLGGKEYQVCAYVAGPDISSKGVATGIDSETHPDELMDNLRSPQAPILFARMLGKSTAAPITFDGLEVPRRIFYYVCSICLKTGHRADICPTPESPRCKNCGHENPPEDHQCQPNCVLSGGDHSVTDPSCLARQRKRFNKSHFLRNAGYTSDANNIHTSNNPGRGTNQPQTPR</sequence>
<dbReference type="Proteomes" id="UP000821865">
    <property type="component" value="Chromosome 7"/>
</dbReference>
<comment type="caution">
    <text evidence="1">The sequence shown here is derived from an EMBL/GenBank/DDBJ whole genome shotgun (WGS) entry which is preliminary data.</text>
</comment>
<dbReference type="EMBL" id="CM023476">
    <property type="protein sequence ID" value="KAH7941066.1"/>
    <property type="molecule type" value="Genomic_DNA"/>
</dbReference>
<evidence type="ECO:0000313" key="2">
    <source>
        <dbReference type="Proteomes" id="UP000821865"/>
    </source>
</evidence>
<proteinExistence type="predicted"/>
<protein>
    <submittedName>
        <fullName evidence="1">Uncharacterized protein</fullName>
    </submittedName>
</protein>
<evidence type="ECO:0000313" key="1">
    <source>
        <dbReference type="EMBL" id="KAH7941066.1"/>
    </source>
</evidence>
<accession>A0ACB8CEE4</accession>
<keyword evidence="2" id="KW-1185">Reference proteome</keyword>
<organism evidence="1 2">
    <name type="scientific">Dermacentor silvarum</name>
    <name type="common">Tick</name>
    <dbReference type="NCBI Taxonomy" id="543639"/>
    <lineage>
        <taxon>Eukaryota</taxon>
        <taxon>Metazoa</taxon>
        <taxon>Ecdysozoa</taxon>
        <taxon>Arthropoda</taxon>
        <taxon>Chelicerata</taxon>
        <taxon>Arachnida</taxon>
        <taxon>Acari</taxon>
        <taxon>Parasitiformes</taxon>
        <taxon>Ixodida</taxon>
        <taxon>Ixodoidea</taxon>
        <taxon>Ixodidae</taxon>
        <taxon>Rhipicephalinae</taxon>
        <taxon>Dermacentor</taxon>
    </lineage>
</organism>
<reference evidence="1" key="1">
    <citation type="submission" date="2020-05" db="EMBL/GenBank/DDBJ databases">
        <title>Large-scale comparative analyses of tick genomes elucidate their genetic diversity and vector capacities.</title>
        <authorList>
            <person name="Jia N."/>
            <person name="Wang J."/>
            <person name="Shi W."/>
            <person name="Du L."/>
            <person name="Sun Y."/>
            <person name="Zhan W."/>
            <person name="Jiang J."/>
            <person name="Wang Q."/>
            <person name="Zhang B."/>
            <person name="Ji P."/>
            <person name="Sakyi L.B."/>
            <person name="Cui X."/>
            <person name="Yuan T."/>
            <person name="Jiang B."/>
            <person name="Yang W."/>
            <person name="Lam T.T.-Y."/>
            <person name="Chang Q."/>
            <person name="Ding S."/>
            <person name="Wang X."/>
            <person name="Zhu J."/>
            <person name="Ruan X."/>
            <person name="Zhao L."/>
            <person name="Wei J."/>
            <person name="Que T."/>
            <person name="Du C."/>
            <person name="Cheng J."/>
            <person name="Dai P."/>
            <person name="Han X."/>
            <person name="Huang E."/>
            <person name="Gao Y."/>
            <person name="Liu J."/>
            <person name="Shao H."/>
            <person name="Ye R."/>
            <person name="Li L."/>
            <person name="Wei W."/>
            <person name="Wang X."/>
            <person name="Wang C."/>
            <person name="Yang T."/>
            <person name="Huo Q."/>
            <person name="Li W."/>
            <person name="Guo W."/>
            <person name="Chen H."/>
            <person name="Zhou L."/>
            <person name="Ni X."/>
            <person name="Tian J."/>
            <person name="Zhou Y."/>
            <person name="Sheng Y."/>
            <person name="Liu T."/>
            <person name="Pan Y."/>
            <person name="Xia L."/>
            <person name="Li J."/>
            <person name="Zhao F."/>
            <person name="Cao W."/>
        </authorList>
    </citation>
    <scope>NUCLEOTIDE SEQUENCE</scope>
    <source>
        <strain evidence="1">Dsil-2018</strain>
    </source>
</reference>
<gene>
    <name evidence="1" type="ORF">HPB49_009723</name>
</gene>
<name>A0ACB8CEE4_DERSI</name>